<proteinExistence type="predicted"/>
<accession>A0A8T0P6T2</accession>
<evidence type="ECO:0000256" key="1">
    <source>
        <dbReference type="SAM" id="MobiDB-lite"/>
    </source>
</evidence>
<feature type="domain" description="MULE transposase" evidence="3">
    <location>
        <begin position="208"/>
        <end position="302"/>
    </location>
</feature>
<dbReference type="InterPro" id="IPR004330">
    <property type="entry name" value="FAR1_DNA_bnd_dom"/>
</dbReference>
<dbReference type="InterPro" id="IPR018289">
    <property type="entry name" value="MULE_transposase_dom"/>
</dbReference>
<protein>
    <recommendedName>
        <fullName evidence="6">Protein FAR1-RELATED SEQUENCE</fullName>
    </recommendedName>
</protein>
<feature type="region of interest" description="Disordered" evidence="1">
    <location>
        <begin position="597"/>
        <end position="648"/>
    </location>
</feature>
<organism evidence="4 5">
    <name type="scientific">Panicum virgatum</name>
    <name type="common">Blackwell switchgrass</name>
    <dbReference type="NCBI Taxonomy" id="38727"/>
    <lineage>
        <taxon>Eukaryota</taxon>
        <taxon>Viridiplantae</taxon>
        <taxon>Streptophyta</taxon>
        <taxon>Embryophyta</taxon>
        <taxon>Tracheophyta</taxon>
        <taxon>Spermatophyta</taxon>
        <taxon>Magnoliopsida</taxon>
        <taxon>Liliopsida</taxon>
        <taxon>Poales</taxon>
        <taxon>Poaceae</taxon>
        <taxon>PACMAD clade</taxon>
        <taxon>Panicoideae</taxon>
        <taxon>Panicodae</taxon>
        <taxon>Paniceae</taxon>
        <taxon>Panicinae</taxon>
        <taxon>Panicum</taxon>
        <taxon>Panicum sect. Hiantes</taxon>
    </lineage>
</organism>
<feature type="compositionally biased region" description="Basic residues" evidence="1">
    <location>
        <begin position="620"/>
        <end position="635"/>
    </location>
</feature>
<evidence type="ECO:0000313" key="4">
    <source>
        <dbReference type="EMBL" id="KAG2557877.1"/>
    </source>
</evidence>
<sequence length="682" mass="78449">MTFSSLDEAWEFWVTYDGRMGFDVRKSYTNTSNLDGLVTSSRFVCSNQGSCAEDKRFCVVKRNRAHTRTGCLVRMGITLERENKIYKVHDLFVEHNHILQTAQTTIDIDLADDSGIAPKATHEFLGRYVGGSDNLGYSHRDHKNYLGTKRQREMLYGEAGSLLKYFQDKVMENTSFQYAMQMDCDEKIANIFWADSKMIVDYAHFGDVITFDTTFGTNKEYRPFGMFVGLNQIRKTVVFGAALMYDEIFESFKWLFNAFLSTHNQKQPQTIFTDHDIAMGKAVAEVFNSAWHGLCTWHISQNAVKHLKSSILSDFSSCMYQYEQEAHFEEAFDDMRLKVSKSTWLDNIYMLKHKWAECYMLNVFSIGMRSTQLSESMNNALKGHLKSDLDIIRFLKRVEHVVQDKREKEVQSEFESRKKQPRIGMMAPMLLQAYTVSSNGTNEFVIAIGALGGKSTIEEERKVIVNPAEQMRTGILCRHALKGLDLMNIKLLPERYILKRWTRDARSGIVQDMHGKDIVENPKLDAAIRYKNMCKMFISLASRAADFEDCYLLVEDALHSVSKHVNEKKIKGTPTIDAEKSSVQETFSLPEQYAHAAGLKKKERQKGGSKRKKNWVDKLTKKKKKNSNKKKKSKPAQHEECESHVPKSQEYESIRSFTQVLMSSNIDVINPHSLEGIDGWYF</sequence>
<reference evidence="4" key="1">
    <citation type="submission" date="2020-05" db="EMBL/GenBank/DDBJ databases">
        <title>WGS assembly of Panicum virgatum.</title>
        <authorList>
            <person name="Lovell J.T."/>
            <person name="Jenkins J."/>
            <person name="Shu S."/>
            <person name="Juenger T.E."/>
            <person name="Schmutz J."/>
        </authorList>
    </citation>
    <scope>NUCLEOTIDE SEQUENCE</scope>
    <source>
        <strain evidence="4">AP13</strain>
    </source>
</reference>
<comment type="caution">
    <text evidence="4">The sequence shown here is derived from an EMBL/GenBank/DDBJ whole genome shotgun (WGS) entry which is preliminary data.</text>
</comment>
<evidence type="ECO:0000313" key="5">
    <source>
        <dbReference type="Proteomes" id="UP000823388"/>
    </source>
</evidence>
<feature type="compositionally biased region" description="Basic residues" evidence="1">
    <location>
        <begin position="598"/>
        <end position="613"/>
    </location>
</feature>
<dbReference type="Pfam" id="PF10551">
    <property type="entry name" value="MULE"/>
    <property type="match status" value="1"/>
</dbReference>
<dbReference type="EMBL" id="CM029052">
    <property type="protein sequence ID" value="KAG2557877.1"/>
    <property type="molecule type" value="Genomic_DNA"/>
</dbReference>
<gene>
    <name evidence="4" type="ORF">PVAP13_8NG224201</name>
</gene>
<dbReference type="Proteomes" id="UP000823388">
    <property type="component" value="Chromosome 8N"/>
</dbReference>
<evidence type="ECO:0008006" key="6">
    <source>
        <dbReference type="Google" id="ProtNLM"/>
    </source>
</evidence>
<evidence type="ECO:0000259" key="3">
    <source>
        <dbReference type="Pfam" id="PF10551"/>
    </source>
</evidence>
<feature type="compositionally biased region" description="Basic and acidic residues" evidence="1">
    <location>
        <begin position="636"/>
        <end position="648"/>
    </location>
</feature>
<evidence type="ECO:0000259" key="2">
    <source>
        <dbReference type="Pfam" id="PF03101"/>
    </source>
</evidence>
<dbReference type="Pfam" id="PF03101">
    <property type="entry name" value="FAR1"/>
    <property type="match status" value="1"/>
</dbReference>
<keyword evidence="5" id="KW-1185">Reference proteome</keyword>
<dbReference type="AlphaFoldDB" id="A0A8T0P6T2"/>
<dbReference type="PANTHER" id="PTHR47718">
    <property type="entry name" value="OS01G0519700 PROTEIN"/>
    <property type="match status" value="1"/>
</dbReference>
<feature type="domain" description="FAR1" evidence="2">
    <location>
        <begin position="11"/>
        <end position="100"/>
    </location>
</feature>
<name>A0A8T0P6T2_PANVG</name>
<dbReference type="PANTHER" id="PTHR47718:SF2">
    <property type="entry name" value="PROTEIN FAR1-RELATED SEQUENCE 5-LIKE"/>
    <property type="match status" value="1"/>
</dbReference>